<dbReference type="EMBL" id="JBGEHV010000002">
    <property type="protein sequence ID" value="MEY8038068.1"/>
    <property type="molecule type" value="Genomic_DNA"/>
</dbReference>
<reference evidence="1 2" key="1">
    <citation type="submission" date="2024-08" db="EMBL/GenBank/DDBJ databases">
        <title>Genome mining of Saccharopolyspora cebuensis PGLac3 from Nigerian medicinal plant.</title>
        <authorList>
            <person name="Ezeobiora C.E."/>
            <person name="Igbokwe N.H."/>
            <person name="Amin D.H."/>
            <person name="Mendie U.E."/>
        </authorList>
    </citation>
    <scope>NUCLEOTIDE SEQUENCE [LARGE SCALE GENOMIC DNA]</scope>
    <source>
        <strain evidence="1 2">PGLac3</strain>
    </source>
</reference>
<evidence type="ECO:0000313" key="2">
    <source>
        <dbReference type="Proteomes" id="UP001564626"/>
    </source>
</evidence>
<gene>
    <name evidence="1" type="ORF">AB8O55_01535</name>
</gene>
<protein>
    <submittedName>
        <fullName evidence="1">Uncharacterized protein</fullName>
    </submittedName>
</protein>
<name>A0ABV4CAF7_9PSEU</name>
<proteinExistence type="predicted"/>
<dbReference type="Proteomes" id="UP001564626">
    <property type="component" value="Unassembled WGS sequence"/>
</dbReference>
<evidence type="ECO:0000313" key="1">
    <source>
        <dbReference type="EMBL" id="MEY8038068.1"/>
    </source>
</evidence>
<keyword evidence="2" id="KW-1185">Reference proteome</keyword>
<comment type="caution">
    <text evidence="1">The sequence shown here is derived from an EMBL/GenBank/DDBJ whole genome shotgun (WGS) entry which is preliminary data.</text>
</comment>
<organism evidence="1 2">
    <name type="scientific">Saccharopolyspora cebuensis</name>
    <dbReference type="NCBI Taxonomy" id="418759"/>
    <lineage>
        <taxon>Bacteria</taxon>
        <taxon>Bacillati</taxon>
        <taxon>Actinomycetota</taxon>
        <taxon>Actinomycetes</taxon>
        <taxon>Pseudonocardiales</taxon>
        <taxon>Pseudonocardiaceae</taxon>
        <taxon>Saccharopolyspora</taxon>
    </lineage>
</organism>
<dbReference type="RefSeq" id="WP_345361343.1">
    <property type="nucleotide sequence ID" value="NZ_BAABII010000005.1"/>
</dbReference>
<accession>A0ABV4CAF7</accession>
<sequence length="70" mass="7691">MPSEQPEGSAFERGRNTVCYSCGGFRKISEPRLYEIQATEELTTGMTMGEWRPCPQCDGAGLLPGLRPPV</sequence>